<dbReference type="InterPro" id="IPR000742">
    <property type="entry name" value="EGF"/>
</dbReference>
<evidence type="ECO:0000256" key="11">
    <source>
        <dbReference type="SAM" id="Phobius"/>
    </source>
</evidence>
<evidence type="ECO:0000256" key="2">
    <source>
        <dbReference type="ARBA" id="ARBA00010271"/>
    </source>
</evidence>
<accession>Q9SVX7</accession>
<dbReference type="Pfam" id="PF03016">
    <property type="entry name" value="Exostosin_GT47"/>
    <property type="match status" value="1"/>
</dbReference>
<feature type="transmembrane region" description="Helical" evidence="11">
    <location>
        <begin position="12"/>
        <end position="31"/>
    </location>
</feature>
<evidence type="ECO:0000256" key="3">
    <source>
        <dbReference type="ARBA" id="ARBA00022676"/>
    </source>
</evidence>
<protein>
    <submittedName>
        <fullName evidence="13">Uncharacterized protein F15B8.180</fullName>
    </submittedName>
</protein>
<proteinExistence type="inferred from homology"/>
<evidence type="ECO:0000256" key="9">
    <source>
        <dbReference type="ARBA" id="ARBA00023180"/>
    </source>
</evidence>
<name>Q9SVX7_ARATH</name>
<keyword evidence="4" id="KW-0808">Transferase</keyword>
<evidence type="ECO:0000313" key="13">
    <source>
        <dbReference type="EMBL" id="CAB41192.1"/>
    </source>
</evidence>
<keyword evidence="10" id="KW-0245">EGF-like domain</keyword>
<dbReference type="GO" id="GO:0000139">
    <property type="term" value="C:Golgi membrane"/>
    <property type="evidence" value="ECO:0007669"/>
    <property type="project" value="UniProtKB-SubCell"/>
</dbReference>
<evidence type="ECO:0000259" key="12">
    <source>
        <dbReference type="PROSITE" id="PS50026"/>
    </source>
</evidence>
<feature type="disulfide bond" evidence="10">
    <location>
        <begin position="121"/>
        <end position="131"/>
    </location>
</feature>
<dbReference type="PROSITE" id="PS00022">
    <property type="entry name" value="EGF_1"/>
    <property type="match status" value="1"/>
</dbReference>
<reference evidence="13" key="2">
    <citation type="submission" date="1999-06" db="EMBL/GenBank/DDBJ databases">
        <authorList>
            <person name="EU Arabidopsis sequencing project"/>
        </authorList>
    </citation>
    <scope>NUCLEOTIDE SEQUENCE</scope>
</reference>
<dbReference type="AlphaFoldDB" id="Q9SVX7"/>
<keyword evidence="3" id="KW-0328">Glycosyltransferase</keyword>
<comment type="subcellular location">
    <subcellularLocation>
        <location evidence="1">Golgi apparatus membrane</location>
        <topology evidence="1">Single-pass type II membrane protein</topology>
    </subcellularLocation>
</comment>
<dbReference type="PROSITE" id="PS50026">
    <property type="entry name" value="EGF_3"/>
    <property type="match status" value="1"/>
</dbReference>
<dbReference type="InterPro" id="IPR004263">
    <property type="entry name" value="Exostosin"/>
</dbReference>
<keyword evidence="7 11" id="KW-1133">Transmembrane helix</keyword>
<sequence length="736" mass="84202">MFSHQKWKFSWSQIATVASVIVLVSLVHLFLGPVVPSFDSITVRQAQNLCGPSNESISQVTKNSSQSLVVVAFDRRFPADSHGAVVYRNASWKAEIGQWLSSCDAVAKEVDIIEPIGGRKCMSDCSGQGVCNHEFGLCRCFHGFTGEDCSQKLRLDCNYEKTPEMPYGKWVVSICSRHCDTTRAMCFCGEGTKYPNRPVPESCGFQINSPTNPDEPKMTDWSKPDLDILTTNSSKQGWCNVDPEDAYAMKVKIKEECDCKYDCLWGRFCEIPVQCTCVNQCSGHGKCRGGFCQCDKGWFGTDCSIPSTLSTVGEWPQWLRPAHLEVPSEKNVPGNLINLSAVVKKKRPLIYIYDLPPDFNSLLIEGRHFKFECVNRIYDERNATMAFYENILATAHRTMNGEEADFFFVPVLDSCIINRADDAPHINMQNHTGLRSSLTLEFYKRAYEHIVEKYPYWNRSAGRDHIWIWNSMMLVHWGNTNSKHNHSTTAYFGDNWDDISDERRGDHPCFDPRKDLVIPAWKVPDPYSMRKNYWERPREKRKTLFYFNGNLGPAYEKGRPEDSYSMGIRQKLAEEFGSSPNKEGKLGKQHAEDVIVTPLRSDNYHKDIANSIFCGAFPGDGWSGRMEDSILQGCVPVIIQGFSEAEIQFRLGNVKELWQRFLFRDSILLEAERQKATYGHEEDWAVQFSKLKHDDIFATIIQTLHFKLHNDPWRREQAVNRTKDYGLPQECLHKTS</sequence>
<dbReference type="Gene3D" id="2.10.25.10">
    <property type="entry name" value="Laminin"/>
    <property type="match status" value="2"/>
</dbReference>
<evidence type="ECO:0000256" key="4">
    <source>
        <dbReference type="ARBA" id="ARBA00022679"/>
    </source>
</evidence>
<keyword evidence="10" id="KW-1015">Disulfide bond</keyword>
<dbReference type="PANTHER" id="PTHR11062:SF268">
    <property type="entry name" value="FAMILY PROTEIN, PUTATIVE, EXPRESSED-RELATED"/>
    <property type="match status" value="1"/>
</dbReference>
<evidence type="ECO:0000256" key="8">
    <source>
        <dbReference type="ARBA" id="ARBA00023034"/>
    </source>
</evidence>
<evidence type="ECO:0000256" key="5">
    <source>
        <dbReference type="ARBA" id="ARBA00022692"/>
    </source>
</evidence>
<keyword evidence="5 11" id="KW-0812">Transmembrane</keyword>
<reference evidence="13" key="1">
    <citation type="submission" date="1999-04" db="EMBL/GenBank/DDBJ databases">
        <authorList>
            <person name="Benes V."/>
            <person name="Rechmann S."/>
            <person name="Borkova D."/>
            <person name="Ansorge W."/>
            <person name="Mewes H.W."/>
            <person name="Mayer K.F.X."/>
            <person name="Lemcke K."/>
            <person name="Schueller C."/>
            <person name="Quetier F."/>
            <person name="Salanoubat M."/>
        </authorList>
    </citation>
    <scope>NUCLEOTIDE SEQUENCE</scope>
</reference>
<dbReference type="FunFam" id="2.10.25.10:FF:000026">
    <property type="entry name" value="Teneurin transmembrane protein 2"/>
    <property type="match status" value="1"/>
</dbReference>
<keyword evidence="8" id="KW-0333">Golgi apparatus</keyword>
<keyword evidence="6" id="KW-0735">Signal-anchor</keyword>
<dbReference type="GO" id="GO:0016757">
    <property type="term" value="F:glycosyltransferase activity"/>
    <property type="evidence" value="ECO:0007669"/>
    <property type="project" value="UniProtKB-KW"/>
</dbReference>
<feature type="domain" description="EGF-like" evidence="12">
    <location>
        <begin position="117"/>
        <end position="150"/>
    </location>
</feature>
<dbReference type="PANTHER" id="PTHR11062">
    <property type="entry name" value="EXOSTOSIN HEPARAN SULFATE GLYCOSYLTRANSFERASE -RELATED"/>
    <property type="match status" value="1"/>
</dbReference>
<keyword evidence="9" id="KW-0325">Glycoprotein</keyword>
<gene>
    <name evidence="13" type="primary">F15B8.180</name>
</gene>
<dbReference type="InterPro" id="IPR040911">
    <property type="entry name" value="Exostosin_GT47"/>
</dbReference>
<keyword evidence="11" id="KW-0472">Membrane</keyword>
<evidence type="ECO:0000256" key="10">
    <source>
        <dbReference type="PROSITE-ProRule" id="PRU00076"/>
    </source>
</evidence>
<dbReference type="Pfam" id="PF23106">
    <property type="entry name" value="EGF_Teneurin"/>
    <property type="match status" value="2"/>
</dbReference>
<evidence type="ECO:0000256" key="1">
    <source>
        <dbReference type="ARBA" id="ARBA00004323"/>
    </source>
</evidence>
<feature type="disulfide bond" evidence="10">
    <location>
        <begin position="140"/>
        <end position="149"/>
    </location>
</feature>
<comment type="caution">
    <text evidence="10">Lacks conserved residue(s) required for the propagation of feature annotation.</text>
</comment>
<dbReference type="PROSITE" id="PS01186">
    <property type="entry name" value="EGF_2"/>
    <property type="match status" value="1"/>
</dbReference>
<dbReference type="ExpressionAtlas" id="Q9SVX7">
    <property type="expression patterns" value="baseline and differential"/>
</dbReference>
<dbReference type="EMBL" id="AL049660">
    <property type="protein sequence ID" value="CAB41192.1"/>
    <property type="molecule type" value="Genomic_DNA"/>
</dbReference>
<dbReference type="PIR" id="T06757">
    <property type="entry name" value="T06757"/>
</dbReference>
<evidence type="ECO:0000256" key="7">
    <source>
        <dbReference type="ARBA" id="ARBA00022989"/>
    </source>
</evidence>
<evidence type="ECO:0000256" key="6">
    <source>
        <dbReference type="ARBA" id="ARBA00022968"/>
    </source>
</evidence>
<organism evidence="13">
    <name type="scientific">Arabidopsis thaliana</name>
    <name type="common">Mouse-ear cress</name>
    <dbReference type="NCBI Taxonomy" id="3702"/>
    <lineage>
        <taxon>Eukaryota</taxon>
        <taxon>Viridiplantae</taxon>
        <taxon>Streptophyta</taxon>
        <taxon>Embryophyta</taxon>
        <taxon>Tracheophyta</taxon>
        <taxon>Spermatophyta</taxon>
        <taxon>Magnoliopsida</taxon>
        <taxon>eudicotyledons</taxon>
        <taxon>Gunneridae</taxon>
        <taxon>Pentapetalae</taxon>
        <taxon>rosids</taxon>
        <taxon>malvids</taxon>
        <taxon>Brassicales</taxon>
        <taxon>Brassicaceae</taxon>
        <taxon>Camelineae</taxon>
        <taxon>Arabidopsis</taxon>
    </lineage>
</organism>
<reference key="3">
    <citation type="journal article" date="2000" name="Nature">
        <title>Sequence and analysis of chromosome 3 of the plant Arabidopsis thaliana.</title>
        <authorList>
            <consortium name="European Union Chromosome 3 Arabidopsis Sequencing Consortium"/>
            <consortium name="Institute for Genomic Research"/>
            <consortium name="Kazusa DNA Research Institute"/>
            <person name="Salanoubat M."/>
            <person name="Lemcke K."/>
            <person name="Rieger M."/>
            <person name="Ansorge W."/>
            <person name="Unseld M."/>
            <person name="Fartmann B."/>
            <person name="Valle G."/>
            <person name="Blocker H."/>
            <person name="Perez-Alonso M."/>
            <person name="Obermaier B."/>
            <person name="Delseny M."/>
            <person name="Boutry M."/>
            <person name="Grivell L.A."/>
            <person name="Mache R."/>
            <person name="Puigdomenech P."/>
            <person name="De Simone V."/>
            <person name="Choisne N."/>
            <person name="Artiguenave F."/>
            <person name="Robert C."/>
            <person name="Brottier P."/>
            <person name="Wincker P."/>
            <person name="Cattolico L."/>
            <person name="Weissenbach J."/>
            <person name="Saurin W."/>
            <person name="Quetier F."/>
            <person name="Schafer M."/>
            <person name="Muller-Auer S."/>
            <person name="Gabel C."/>
            <person name="Fuchs M."/>
            <person name="Benes V."/>
            <person name="Wurmbach E."/>
            <person name="Drzonek H."/>
            <person name="Erfle H."/>
            <person name="Jordan N."/>
            <person name="Bangert S."/>
            <person name="Wiedelmann R."/>
            <person name="Kranz H."/>
            <person name="Voss H."/>
            <person name="Holland R."/>
            <person name="Brandt P."/>
            <person name="Nyakatura G."/>
            <person name="Vezzi A."/>
            <person name="D'Angelo M."/>
            <person name="Pallavicini A."/>
            <person name="Toppo S."/>
            <person name="Simionati B."/>
            <person name="Conrad A."/>
            <person name="Hornischer K."/>
            <person name="Kauer G."/>
            <person name="Lohnert T.H."/>
            <person name="Nordsiek G."/>
            <person name="Reichelt J."/>
            <person name="Scharfe M."/>
            <person name="Schon O."/>
            <person name="Bargues M."/>
            <person name="Terol J."/>
            <person name="Climent J."/>
            <person name="Navarro P."/>
            <person name="Collado C."/>
            <person name="Perez-Perez A."/>
            <person name="Ottenwalder B."/>
            <person name="Duchemin D."/>
            <person name="Cooke R."/>
            <person name="Laudie M."/>
            <person name="Berger-Llauro C."/>
            <person name="Purnelle B."/>
            <person name="Masuy D."/>
            <person name="de Haan M."/>
            <person name="Maarse A.C."/>
            <person name="Alcaraz J.P."/>
            <person name="Cottet A."/>
            <person name="Casacuberta E."/>
            <person name="Monfort A."/>
            <person name="Argiriou A."/>
            <person name="flores M."/>
            <person name="Liguori R."/>
            <person name="Vitale D."/>
            <person name="Mannhaupt G."/>
            <person name="Haase D."/>
            <person name="Schoof H."/>
            <person name="Rudd S."/>
            <person name="Zaccaria P."/>
            <person name="Mewes H.W."/>
            <person name="Mayer K.F."/>
            <person name="Kaul S."/>
            <person name="Town C.D."/>
            <person name="Koo H.L."/>
            <person name="Tallon L.J."/>
            <person name="Jenkins J."/>
            <person name="Rooney T."/>
            <person name="Rizzo M."/>
            <person name="Walts A."/>
            <person name="Utterback T."/>
            <person name="Fujii C.Y."/>
            <person name="Shea T.P."/>
            <person name="Creasy T.H."/>
            <person name="Haas B."/>
            <person name="Maiti R."/>
            <person name="Wu D."/>
            <person name="Peterson J."/>
            <person name="Van Aken S."/>
            <person name="Pai G."/>
            <person name="Militscher J."/>
            <person name="Sellers P."/>
            <person name="Gill J.E."/>
            <person name="Feldblyum T.V."/>
            <person name="Preuss D."/>
            <person name="Lin X."/>
            <person name="Nierman W.C."/>
            <person name="Salzberg S.L."/>
            <person name="White O."/>
            <person name="Venter J.C."/>
            <person name="Fraser C.M."/>
            <person name="Kaneko T."/>
            <person name="Nakamura Y."/>
            <person name="Sato S."/>
            <person name="Kato T."/>
            <person name="Asamizu E."/>
            <person name="Sasamoto S."/>
            <person name="Kimura T."/>
            <person name="Idesawa K."/>
            <person name="Kawashima K."/>
            <person name="Kishida Y."/>
            <person name="Kiyokawa C."/>
            <person name="Kohara M."/>
            <person name="Matsumoto M."/>
            <person name="Matsuno A."/>
            <person name="Muraki A."/>
            <person name="Nakayama S."/>
            <person name="Nakazaki N."/>
            <person name="Shinpo S."/>
            <person name="Takeuchi C."/>
            <person name="Wada T."/>
            <person name="Watanabe A."/>
            <person name="Yamada M."/>
            <person name="Yasuda M."/>
            <person name="Tabata S."/>
        </authorList>
    </citation>
    <scope>NUCLEOTIDE SEQUENCE [LARGE SCALE GENOMIC DNA]</scope>
    <source>
        <strain>cv. Columbia</strain>
    </source>
</reference>
<comment type="similarity">
    <text evidence="2">Belongs to the glycosyltransferase 47 family.</text>
</comment>